<keyword evidence="3" id="KW-1133">Transmembrane helix</keyword>
<dbReference type="Gene3D" id="2.120.10.30">
    <property type="entry name" value="TolB, C-terminal domain"/>
    <property type="match status" value="1"/>
</dbReference>
<evidence type="ECO:0000256" key="2">
    <source>
        <dbReference type="ARBA" id="ARBA00023180"/>
    </source>
</evidence>
<organism evidence="5 6">
    <name type="scientific">Hydra vulgaris</name>
    <name type="common">Hydra</name>
    <name type="synonym">Hydra attenuata</name>
    <dbReference type="NCBI Taxonomy" id="6087"/>
    <lineage>
        <taxon>Eukaryota</taxon>
        <taxon>Metazoa</taxon>
        <taxon>Cnidaria</taxon>
        <taxon>Hydrozoa</taxon>
        <taxon>Hydroidolina</taxon>
        <taxon>Anthoathecata</taxon>
        <taxon>Aplanulata</taxon>
        <taxon>Hydridae</taxon>
        <taxon>Hydra</taxon>
    </lineage>
</organism>
<dbReference type="InterPro" id="IPR036939">
    <property type="entry name" value="Cu2_ascorb_mOase_N_sf"/>
</dbReference>
<keyword evidence="5" id="KW-1185">Reference proteome</keyword>
<dbReference type="InterPro" id="IPR000323">
    <property type="entry name" value="Cu2_ascorb_mOase_N"/>
</dbReference>
<dbReference type="Gene3D" id="2.60.120.310">
    <property type="entry name" value="Copper type II, ascorbate-dependent monooxygenase, N-terminal domain"/>
    <property type="match status" value="1"/>
</dbReference>
<keyword evidence="3" id="KW-0472">Membrane</keyword>
<protein>
    <submittedName>
        <fullName evidence="6">Peptidyl-glycine alpha-amidating monooxygenase isoform X4</fullName>
    </submittedName>
</protein>
<dbReference type="InterPro" id="IPR008977">
    <property type="entry name" value="PHM/PNGase_F_dom_sf"/>
</dbReference>
<feature type="transmembrane region" description="Helical" evidence="3">
    <location>
        <begin position="724"/>
        <end position="752"/>
    </location>
</feature>
<dbReference type="InterPro" id="IPR011042">
    <property type="entry name" value="6-blade_b-propeller_TolB-like"/>
</dbReference>
<name>A0ABM4DDZ9_HYDVU</name>
<dbReference type="SUPFAM" id="SSF49742">
    <property type="entry name" value="PHM/PNGase F"/>
    <property type="match status" value="1"/>
</dbReference>
<dbReference type="Pfam" id="PF01082">
    <property type="entry name" value="Cu2_monooxygen"/>
    <property type="match status" value="1"/>
</dbReference>
<keyword evidence="3" id="KW-0812">Transmembrane</keyword>
<proteinExistence type="predicted"/>
<dbReference type="SUPFAM" id="SSF63829">
    <property type="entry name" value="Calcium-dependent phosphotriesterase"/>
    <property type="match status" value="1"/>
</dbReference>
<evidence type="ECO:0000259" key="4">
    <source>
        <dbReference type="Pfam" id="PF01082"/>
    </source>
</evidence>
<evidence type="ECO:0000256" key="3">
    <source>
        <dbReference type="SAM" id="Phobius"/>
    </source>
</evidence>
<dbReference type="PANTHER" id="PTHR10680">
    <property type="entry name" value="PEPTIDYL-GLYCINE ALPHA-AMIDATING MONOOXYGENASE"/>
    <property type="match status" value="1"/>
</dbReference>
<keyword evidence="6" id="KW-0503">Monooxygenase</keyword>
<evidence type="ECO:0000256" key="1">
    <source>
        <dbReference type="ARBA" id="ARBA00022729"/>
    </source>
</evidence>
<dbReference type="RefSeq" id="XP_065672639.1">
    <property type="nucleotide sequence ID" value="XM_065816567.1"/>
</dbReference>
<reference evidence="6" key="1">
    <citation type="submission" date="2025-08" db="UniProtKB">
        <authorList>
            <consortium name="RefSeq"/>
        </authorList>
    </citation>
    <scope>IDENTIFICATION</scope>
</reference>
<accession>A0ABM4DDZ9</accession>
<dbReference type="GO" id="GO:0004497">
    <property type="term" value="F:monooxygenase activity"/>
    <property type="evidence" value="ECO:0007669"/>
    <property type="project" value="UniProtKB-KW"/>
</dbReference>
<dbReference type="GeneID" id="100212200"/>
<gene>
    <name evidence="6" type="primary">LOC100212200</name>
</gene>
<dbReference type="PANTHER" id="PTHR10680:SF14">
    <property type="entry name" value="PEPTIDYL-GLYCINE ALPHA-AMIDATING MONOOXYGENASE"/>
    <property type="match status" value="1"/>
</dbReference>
<feature type="domain" description="Copper type II ascorbate-dependent monooxygenase N-terminal" evidence="4">
    <location>
        <begin position="44"/>
        <end position="150"/>
    </location>
</feature>
<evidence type="ECO:0000313" key="6">
    <source>
        <dbReference type="RefSeq" id="XP_065672639.1"/>
    </source>
</evidence>
<keyword evidence="2" id="KW-0325">Glycoprotein</keyword>
<keyword evidence="1" id="KW-0732">Signal</keyword>
<dbReference type="Proteomes" id="UP001652625">
    <property type="component" value="Chromosome 13"/>
</dbReference>
<sequence>MLNVELTRKNAKMNLCLYLSAIFLLKPYLIICYITDLEVKLPLISPKKEGYLCTFESIDLDKIYAINFEPSLKNRGIVDHMLLYGCKEPIRKEYYWECDQTIPCAQQNGLLLYVWNKNSLPFKLPKNVGYQLGTSNNIEYLVLQVHYNNFISENQKDESGVLISYTSNPPKFLGGIFIFNPRVTSKSSLKDGGNINSGNSTDIVIDMELECTYHGDPIIAFAYTGYSFNRGLTSAYITRNGDRYLIGQLNALHLQGFTMIPKGNRSLIHSLDILAAHTIFNVNNTEFLRIRKKQVFTFYLAYYKVNTGNNFVIDGCYHIKSFTWSNAHLLKGASLDKNAHANTTLLPFIPSMISKNNVFKSSRFSNYSKNEKANLSLVTSKSDKLPESIETFPLPVFVKTWKLKDDILSLIANVTSVAVSNDGSIIILSSAGVSMDVDLFDEENYYIGLNDPIKENIIFILNADGSLNKTFGKNLFIMPVRLKTSRHNDSIWVIDIGLHQIFKFSMKNLLEPILTLGERPTPGFDNTHFCQPSDIVITKSFIFVADGYCNHRIIKFDANGKFLKDFTSPPGSVKANPLALASDDNGELLYVAYRYSILVFKTDGSLSHVLVKETEHLEFHSIAFSSLQGGVLFALYNSYGEATQGLTLNAQNGNVLNTWFKNRKVFNGSTQICLSTYEKKLYLAVNNEQKILQYYIQSYMEEFPNVNRSFVESSEDVSSEDGVALVPIIVVVIILATPIVLVAILVFIQFVCKRKKRNYAIRERELSRSLRYKTMFFGCCATPKYRYSADRGFDKFLNDGSYCSDEDENENLFTRKT</sequence>
<keyword evidence="6" id="KW-0560">Oxidoreductase</keyword>
<evidence type="ECO:0000313" key="5">
    <source>
        <dbReference type="Proteomes" id="UP001652625"/>
    </source>
</evidence>